<name>J3M5I3_ORYBR</name>
<reference evidence="1" key="1">
    <citation type="journal article" date="2013" name="Nat. Commun.">
        <title>Whole-genome sequencing of Oryza brachyantha reveals mechanisms underlying Oryza genome evolution.</title>
        <authorList>
            <person name="Chen J."/>
            <person name="Huang Q."/>
            <person name="Gao D."/>
            <person name="Wang J."/>
            <person name="Lang Y."/>
            <person name="Liu T."/>
            <person name="Li B."/>
            <person name="Bai Z."/>
            <person name="Luis Goicoechea J."/>
            <person name="Liang C."/>
            <person name="Chen C."/>
            <person name="Zhang W."/>
            <person name="Sun S."/>
            <person name="Liao Y."/>
            <person name="Zhang X."/>
            <person name="Yang L."/>
            <person name="Song C."/>
            <person name="Wang M."/>
            <person name="Shi J."/>
            <person name="Liu G."/>
            <person name="Liu J."/>
            <person name="Zhou H."/>
            <person name="Zhou W."/>
            <person name="Yu Q."/>
            <person name="An N."/>
            <person name="Chen Y."/>
            <person name="Cai Q."/>
            <person name="Wang B."/>
            <person name="Liu B."/>
            <person name="Min J."/>
            <person name="Huang Y."/>
            <person name="Wu H."/>
            <person name="Li Z."/>
            <person name="Zhang Y."/>
            <person name="Yin Y."/>
            <person name="Song W."/>
            <person name="Jiang J."/>
            <person name="Jackson S.A."/>
            <person name="Wing R.A."/>
            <person name="Wang J."/>
            <person name="Chen M."/>
        </authorList>
    </citation>
    <scope>NUCLEOTIDE SEQUENCE [LARGE SCALE GENOMIC DNA]</scope>
    <source>
        <strain evidence="1">cv. IRGC 101232</strain>
    </source>
</reference>
<organism evidence="1">
    <name type="scientific">Oryza brachyantha</name>
    <name type="common">malo sina</name>
    <dbReference type="NCBI Taxonomy" id="4533"/>
    <lineage>
        <taxon>Eukaryota</taxon>
        <taxon>Viridiplantae</taxon>
        <taxon>Streptophyta</taxon>
        <taxon>Embryophyta</taxon>
        <taxon>Tracheophyta</taxon>
        <taxon>Spermatophyta</taxon>
        <taxon>Magnoliopsida</taxon>
        <taxon>Liliopsida</taxon>
        <taxon>Poales</taxon>
        <taxon>Poaceae</taxon>
        <taxon>BOP clade</taxon>
        <taxon>Oryzoideae</taxon>
        <taxon>Oryzeae</taxon>
        <taxon>Oryzinae</taxon>
        <taxon>Oryza</taxon>
    </lineage>
</organism>
<reference evidence="1" key="2">
    <citation type="submission" date="2013-04" db="UniProtKB">
        <authorList>
            <consortium name="EnsemblPlants"/>
        </authorList>
    </citation>
    <scope>IDENTIFICATION</scope>
</reference>
<dbReference type="AlphaFoldDB" id="J3M5I3"/>
<dbReference type="HOGENOM" id="CLU_2090957_0_0_1"/>
<accession>J3M5I3</accession>
<protein>
    <submittedName>
        <fullName evidence="1">Uncharacterized protein</fullName>
    </submittedName>
</protein>
<sequence>MAEAAKGSYLRFKVTMGVGGDHLSMICLLNLQELHPFPTNAKNDQLPILMRLNAGSPCASCFLGFLSSLEDGIDNGIELAAAAAAAAAANASAGCCMALSLSSLSLESLFASLLFGI</sequence>
<dbReference type="Proteomes" id="UP000006038">
    <property type="component" value="Chromosome 5"/>
</dbReference>
<evidence type="ECO:0000313" key="2">
    <source>
        <dbReference type="Proteomes" id="UP000006038"/>
    </source>
</evidence>
<proteinExistence type="predicted"/>
<keyword evidence="2" id="KW-1185">Reference proteome</keyword>
<dbReference type="EnsemblPlants" id="OB05G18570.1">
    <property type="protein sequence ID" value="OB05G18570.1"/>
    <property type="gene ID" value="OB05G18570"/>
</dbReference>
<dbReference type="Gramene" id="OB05G18570.1">
    <property type="protein sequence ID" value="OB05G18570.1"/>
    <property type="gene ID" value="OB05G18570"/>
</dbReference>
<evidence type="ECO:0000313" key="1">
    <source>
        <dbReference type="EnsemblPlants" id="OB05G18570.1"/>
    </source>
</evidence>